<keyword evidence="2" id="KW-1185">Reference proteome</keyword>
<accession>A0A5E4V3T5</accession>
<dbReference type="EMBL" id="CABPRU010000005">
    <property type="protein sequence ID" value="VVE06771.1"/>
    <property type="molecule type" value="Genomic_DNA"/>
</dbReference>
<dbReference type="OrthoDB" id="9033198at2"/>
<dbReference type="AlphaFoldDB" id="A0A5E4V3T5"/>
<proteinExistence type="predicted"/>
<protein>
    <submittedName>
        <fullName evidence="1">Uncharacterized protein</fullName>
    </submittedName>
</protein>
<reference evidence="1 2" key="1">
    <citation type="submission" date="2019-08" db="EMBL/GenBank/DDBJ databases">
        <authorList>
            <person name="Peeters C."/>
        </authorList>
    </citation>
    <scope>NUCLEOTIDE SEQUENCE [LARGE SCALE GENOMIC DNA]</scope>
    <source>
        <strain evidence="1 2">LMG 31013</strain>
    </source>
</reference>
<gene>
    <name evidence="1" type="ORF">PTE31013_02430</name>
</gene>
<evidence type="ECO:0000313" key="1">
    <source>
        <dbReference type="EMBL" id="VVE06771.1"/>
    </source>
</evidence>
<organism evidence="1 2">
    <name type="scientific">Pandoraea terrigena</name>
    <dbReference type="NCBI Taxonomy" id="2508292"/>
    <lineage>
        <taxon>Bacteria</taxon>
        <taxon>Pseudomonadati</taxon>
        <taxon>Pseudomonadota</taxon>
        <taxon>Betaproteobacteria</taxon>
        <taxon>Burkholderiales</taxon>
        <taxon>Burkholderiaceae</taxon>
        <taxon>Pandoraea</taxon>
    </lineage>
</organism>
<dbReference type="RefSeq" id="WP_150613062.1">
    <property type="nucleotide sequence ID" value="NZ_CABPRU010000005.1"/>
</dbReference>
<sequence>MFEIIAAQTAKLVNYNPRAEKHGKVKRPAATMRVQVVMQARSLDMLEHGLYDSLYKQIENPDDMLATTTRRFSKMAPFAWAFEGKGYTATIDYGLGGDSDIELTECAVKSLKVTPEENDIVIYDFNINCTPDERESGILDHRIQEDIVIKLIAPPPNTVRELFGEDTEEQEEEDAA</sequence>
<name>A0A5E4V3T5_9BURK</name>
<evidence type="ECO:0000313" key="2">
    <source>
        <dbReference type="Proteomes" id="UP000334380"/>
    </source>
</evidence>
<dbReference type="Proteomes" id="UP000334380">
    <property type="component" value="Unassembled WGS sequence"/>
</dbReference>